<dbReference type="Proteomes" id="UP001164481">
    <property type="component" value="Chromosome"/>
</dbReference>
<feature type="coiled-coil region" evidence="1">
    <location>
        <begin position="321"/>
        <end position="358"/>
    </location>
</feature>
<keyword evidence="3" id="KW-1133">Transmembrane helix</keyword>
<feature type="transmembrane region" description="Helical" evidence="3">
    <location>
        <begin position="128"/>
        <end position="148"/>
    </location>
</feature>
<evidence type="ECO:0000313" key="5">
    <source>
        <dbReference type="Proteomes" id="UP001164481"/>
    </source>
</evidence>
<reference evidence="4" key="1">
    <citation type="submission" date="2022-10" db="EMBL/GenBank/DDBJ databases">
        <authorList>
            <person name="Wei X."/>
        </authorList>
    </citation>
    <scope>NUCLEOTIDE SEQUENCE</scope>
    <source>
        <strain evidence="4">SD2</strain>
    </source>
</reference>
<proteinExistence type="predicted"/>
<feature type="compositionally biased region" description="Polar residues" evidence="2">
    <location>
        <begin position="526"/>
        <end position="538"/>
    </location>
</feature>
<keyword evidence="3" id="KW-0812">Transmembrane</keyword>
<dbReference type="AlphaFoldDB" id="A0AAX3F2D6"/>
<sequence length="567" mass="66665">MTKTLNKKEFFKLQKYKRIEKDFNTKSSYSIWHLLFYLVVFFLNSILLGFSLLFLLRSDFLPPIFFEIYIYSINSWLGNLVFPLCLLVYLLLMMVLLNKLFENKALSWFSSRDIKIPWKVVSKKIVKFLFYWFFILALCDYLYFHYIVYENSSLFFNPTLVRIQELFANGWWKYFNNSQIPLGAFLHVGVIFDSLGNALVVASLSWILTLFLLVFLGATSFAELIVVDLSKNNASIFKRENNLQEYKDYLRYSSYHYSYTTSVEKYLNFLMKAAIYFKLDYIHNTVEDLEKEVFEQLKKEKIQEIEAVKLFELSKADEARANSLYLENQTLKDQIEKLTVENRNLRNQEKQLDFFDENHSTWQNNETPFATNLRLARPNQGFIQEVKVTQAVPISKPQVKTQVVDTGPKPNDGIFANSKPAPVVKKAKIEEFGLDEFLKQEATQSIKLEPEFEEVRPLFAPKPVKETKKTVEELNREALEKQEFYNWLEEKNSSKVGLFKPRKLGDTSLGMVHESDGILRDDVNPKNFQPKNQRMQTKQKGHYTYSDEKLQKITNEIDVSDFLVDDN</sequence>
<accession>A0AAX3F2D6</accession>
<evidence type="ECO:0008006" key="6">
    <source>
        <dbReference type="Google" id="ProtNLM"/>
    </source>
</evidence>
<evidence type="ECO:0000256" key="3">
    <source>
        <dbReference type="SAM" id="Phobius"/>
    </source>
</evidence>
<name>A0AAX3F2D6_MYCSY</name>
<gene>
    <name evidence="4" type="ORF">OIE46_03575</name>
</gene>
<reference evidence="4" key="2">
    <citation type="submission" date="2022-11" db="EMBL/GenBank/DDBJ databases">
        <title>complete genomes of mycoplasma synoviae ZX313 strain and SD2 strain.</title>
        <authorList>
            <person name="Zhong Q."/>
        </authorList>
    </citation>
    <scope>NUCLEOTIDE SEQUENCE</scope>
    <source>
        <strain evidence="4">SD2</strain>
    </source>
</reference>
<feature type="transmembrane region" description="Helical" evidence="3">
    <location>
        <begin position="34"/>
        <end position="56"/>
    </location>
</feature>
<evidence type="ECO:0000256" key="2">
    <source>
        <dbReference type="SAM" id="MobiDB-lite"/>
    </source>
</evidence>
<feature type="transmembrane region" description="Helical" evidence="3">
    <location>
        <begin position="204"/>
        <end position="229"/>
    </location>
</feature>
<evidence type="ECO:0000313" key="4">
    <source>
        <dbReference type="EMBL" id="UZW64422.1"/>
    </source>
</evidence>
<feature type="transmembrane region" description="Helical" evidence="3">
    <location>
        <begin position="76"/>
        <end position="97"/>
    </location>
</feature>
<dbReference type="RefSeq" id="WP_233091169.1">
    <property type="nucleotide sequence ID" value="NZ_CP034544.1"/>
</dbReference>
<keyword evidence="1" id="KW-0175">Coiled coil</keyword>
<protein>
    <recommendedName>
        <fullName evidence="6">Transporter</fullName>
    </recommendedName>
</protein>
<keyword evidence="3" id="KW-0472">Membrane</keyword>
<organism evidence="4 5">
    <name type="scientific">Mycoplasmopsis synoviae</name>
    <name type="common">Mycoplasma synoviae</name>
    <dbReference type="NCBI Taxonomy" id="2109"/>
    <lineage>
        <taxon>Bacteria</taxon>
        <taxon>Bacillati</taxon>
        <taxon>Mycoplasmatota</taxon>
        <taxon>Mycoplasmoidales</taxon>
        <taxon>Metamycoplasmataceae</taxon>
        <taxon>Mycoplasmopsis</taxon>
    </lineage>
</organism>
<feature type="region of interest" description="Disordered" evidence="2">
    <location>
        <begin position="520"/>
        <end position="544"/>
    </location>
</feature>
<dbReference type="EMBL" id="CP107525">
    <property type="protein sequence ID" value="UZW64422.1"/>
    <property type="molecule type" value="Genomic_DNA"/>
</dbReference>
<evidence type="ECO:0000256" key="1">
    <source>
        <dbReference type="SAM" id="Coils"/>
    </source>
</evidence>